<gene>
    <name evidence="4" type="ORF">NCGR_LOCUS66902</name>
</gene>
<protein>
    <submittedName>
        <fullName evidence="4">Uncharacterized protein</fullName>
    </submittedName>
</protein>
<dbReference type="Pfam" id="PF00106">
    <property type="entry name" value="adh_short"/>
    <property type="match status" value="1"/>
</dbReference>
<comment type="similarity">
    <text evidence="1">Belongs to the short-chain dehydrogenases/reductases (SDR) family.</text>
</comment>
<evidence type="ECO:0000313" key="4">
    <source>
        <dbReference type="EMBL" id="CAD6342804.1"/>
    </source>
</evidence>
<evidence type="ECO:0000256" key="1">
    <source>
        <dbReference type="ARBA" id="ARBA00006484"/>
    </source>
</evidence>
<feature type="region of interest" description="Disordered" evidence="3">
    <location>
        <begin position="85"/>
        <end position="108"/>
    </location>
</feature>
<keyword evidence="2" id="KW-0560">Oxidoreductase</keyword>
<dbReference type="PANTHER" id="PTHR44169:SF6">
    <property type="entry name" value="NADPH-DEPENDENT 1-ACYLDIHYDROXYACETONE PHOSPHATE REDUCTASE"/>
    <property type="match status" value="1"/>
</dbReference>
<evidence type="ECO:0000256" key="3">
    <source>
        <dbReference type="SAM" id="MobiDB-lite"/>
    </source>
</evidence>
<feature type="compositionally biased region" description="Low complexity" evidence="3">
    <location>
        <begin position="85"/>
        <end position="102"/>
    </location>
</feature>
<dbReference type="OrthoDB" id="2102561at2759"/>
<accession>A0A811SNB4</accession>
<reference evidence="4" key="1">
    <citation type="submission" date="2020-10" db="EMBL/GenBank/DDBJ databases">
        <authorList>
            <person name="Han B."/>
            <person name="Lu T."/>
            <person name="Zhao Q."/>
            <person name="Huang X."/>
            <person name="Zhao Y."/>
        </authorList>
    </citation>
    <scope>NUCLEOTIDE SEQUENCE</scope>
</reference>
<dbReference type="PANTHER" id="PTHR44169">
    <property type="entry name" value="NADPH-DEPENDENT 1-ACYLDIHYDROXYACETONE PHOSPHATE REDUCTASE"/>
    <property type="match status" value="1"/>
</dbReference>
<organism evidence="4 5">
    <name type="scientific">Miscanthus lutarioriparius</name>
    <dbReference type="NCBI Taxonomy" id="422564"/>
    <lineage>
        <taxon>Eukaryota</taxon>
        <taxon>Viridiplantae</taxon>
        <taxon>Streptophyta</taxon>
        <taxon>Embryophyta</taxon>
        <taxon>Tracheophyta</taxon>
        <taxon>Spermatophyta</taxon>
        <taxon>Magnoliopsida</taxon>
        <taxon>Liliopsida</taxon>
        <taxon>Poales</taxon>
        <taxon>Poaceae</taxon>
        <taxon>PACMAD clade</taxon>
        <taxon>Panicoideae</taxon>
        <taxon>Andropogonodae</taxon>
        <taxon>Andropogoneae</taxon>
        <taxon>Saccharinae</taxon>
        <taxon>Miscanthus</taxon>
    </lineage>
</organism>
<sequence>MAVAASRREDRDRNQPVVLVTGCSEGGIGHAMARAFAAAGCAVVATARSRGSMRDLDGAPRFLLLELDVRSERARAPPWRTRCGSTAASTCSSTTPGSTSSRHSPRCPWSPSTRFSTPMSMGHHHGSVMEYCLQLLYYFDRETLGLKDIGISGHCAARQTPSRLAAASVSSASLQ</sequence>
<dbReference type="EMBL" id="CAJGYO010000606">
    <property type="protein sequence ID" value="CAD6342804.1"/>
    <property type="molecule type" value="Genomic_DNA"/>
</dbReference>
<proteinExistence type="inferred from homology"/>
<evidence type="ECO:0000313" key="5">
    <source>
        <dbReference type="Proteomes" id="UP000604825"/>
    </source>
</evidence>
<dbReference type="GO" id="GO:0016491">
    <property type="term" value="F:oxidoreductase activity"/>
    <property type="evidence" value="ECO:0007669"/>
    <property type="project" value="UniProtKB-KW"/>
</dbReference>
<dbReference type="AlphaFoldDB" id="A0A811SNB4"/>
<name>A0A811SNB4_9POAL</name>
<comment type="caution">
    <text evidence="4">The sequence shown here is derived from an EMBL/GenBank/DDBJ whole genome shotgun (WGS) entry which is preliminary data.</text>
</comment>
<keyword evidence="5" id="KW-1185">Reference proteome</keyword>
<evidence type="ECO:0000256" key="2">
    <source>
        <dbReference type="ARBA" id="ARBA00023002"/>
    </source>
</evidence>
<dbReference type="SUPFAM" id="SSF51735">
    <property type="entry name" value="NAD(P)-binding Rossmann-fold domains"/>
    <property type="match status" value="1"/>
</dbReference>
<dbReference type="InterPro" id="IPR002347">
    <property type="entry name" value="SDR_fam"/>
</dbReference>
<dbReference type="InterPro" id="IPR036291">
    <property type="entry name" value="NAD(P)-bd_dom_sf"/>
</dbReference>
<dbReference type="Gene3D" id="3.40.50.720">
    <property type="entry name" value="NAD(P)-binding Rossmann-like Domain"/>
    <property type="match status" value="1"/>
</dbReference>
<dbReference type="GO" id="GO:0005783">
    <property type="term" value="C:endoplasmic reticulum"/>
    <property type="evidence" value="ECO:0007669"/>
    <property type="project" value="TreeGrafter"/>
</dbReference>
<dbReference type="Proteomes" id="UP000604825">
    <property type="component" value="Unassembled WGS sequence"/>
</dbReference>